<evidence type="ECO:0000256" key="8">
    <source>
        <dbReference type="PROSITE-ProRule" id="PRU01240"/>
    </source>
</evidence>
<dbReference type="Proteomes" id="UP000218628">
    <property type="component" value="Chromosome"/>
</dbReference>
<dbReference type="InterPro" id="IPR034213">
    <property type="entry name" value="S8_Vpr-like"/>
</dbReference>
<feature type="active site" description="Charge relay system" evidence="7 8">
    <location>
        <position position="659"/>
    </location>
</feature>
<evidence type="ECO:0000256" key="6">
    <source>
        <dbReference type="ARBA" id="ARBA00022825"/>
    </source>
</evidence>
<dbReference type="InterPro" id="IPR023828">
    <property type="entry name" value="Peptidase_S8_Ser-AS"/>
</dbReference>
<dbReference type="PROSITE" id="PS00136">
    <property type="entry name" value="SUBTILASE_ASP"/>
    <property type="match status" value="1"/>
</dbReference>
<dbReference type="InterPro" id="IPR022398">
    <property type="entry name" value="Peptidase_S8_His-AS"/>
</dbReference>
<reference evidence="13" key="1">
    <citation type="submission" date="2017-09" db="EMBL/GenBank/DDBJ databases">
        <title>FDA dAtabase for Regulatory Grade micrObial Sequences (FDA-ARGOS): Supporting development and validation of Infectious Disease Dx tests.</title>
        <authorList>
            <person name="Minogue T."/>
            <person name="Wolcott M."/>
            <person name="Wasieloski L."/>
            <person name="Aguilar W."/>
            <person name="Moore D."/>
            <person name="Tallon L."/>
            <person name="Sadzewicz L."/>
            <person name="Ott S."/>
            <person name="Zhao X."/>
            <person name="Nagaraj S."/>
            <person name="Vavikolanu K."/>
            <person name="Aluvathingal J."/>
            <person name="Nadendla S."/>
            <person name="Sichtig H."/>
        </authorList>
    </citation>
    <scope>NUCLEOTIDE SEQUENCE [LARGE SCALE GENOMIC DNA]</scope>
    <source>
        <strain evidence="13">FDAARGOS_369</strain>
    </source>
</reference>
<accession>A0A291DF16</accession>
<evidence type="ECO:0000256" key="10">
    <source>
        <dbReference type="SAM" id="MobiDB-lite"/>
    </source>
</evidence>
<dbReference type="SUPFAM" id="SSF52743">
    <property type="entry name" value="Subtilisin-like"/>
    <property type="match status" value="1"/>
</dbReference>
<evidence type="ECO:0000256" key="5">
    <source>
        <dbReference type="ARBA" id="ARBA00022801"/>
    </source>
</evidence>
<name>A0A291DF16_9MICC</name>
<sequence length="1368" mass="144795">MFKFSWNPPEQHHKPPRNTPGAKQRSTVTHTASPNPRGRSHRRRIGSGLLTLSMALSPLAALGTTAHAAEDPDAVKQVLSESMKNASGTVTAFVRFKGKGAFEQTQPAGVRAGVQAPVNTSSQVQAIASQVQSQAQQVSSQSGAQVLYTTHNAVRGVAVRGDAESIKALANRSDVEKISPILPKYRQNAGAAVDAGSLATWTGTTNPAGAGGYTGKGVKIAVIDSGIDYTHTDFGGSGKFEDYEKASKLTELPSADSGLINRTKVAGGYDLVGDAYDGTNTATPDGNPLDCTTGGHGTHVAGTAAGYGVNSDGSTFTGDYSKLTAEQLKTMKIGPGVAPDAEIYAFRVFGCSGSTNVVIEALDRALDPNGDGDFSDRVNVVNMSLGGEFSPQDDPEAYAVDALTRAGVLSVISAGNANDYSLRGDTYSNSGHPATAASAITVANAYGSTRVVDAAELTDPATGTTRKVRGDYSVSYPWAQAGTKEFTGELTAISENNRYACNALSADEAAAVKGKWVLIDWAKDDGELACGSKVRFDNLEAAGAKGVLLAGNDEEPGLGIAGNDTLPGFRLAASAAKDLRAQITAAEAAGKPLTVRLGNELKSSLRVDTDKLDQLNPMSARGFHGSYGYTKPDIAAPGSYITSAAVATGNGSVTFSGTSMAAPYVTGSAALVIQSHPSYTPAQVKSALVNTATHDVRTESGDVYAVDRVGAGRVDTLAAVQSKSLAYNAQSPNTTSVSFGVLEYAPDAGVQTLTREVTVENTDSAAHTYALSYAPSTNIPGVEYSFPESVTLAPGETKNFTLSVRIDPSKLEKTRDPAADVTQNATDYYTGVETVPAQYRQYIASASGRLVLTEDNGQNLRVPIHVAPKPVSTMHAADRTLTFSQKPSSEEAQKADTGWQKTPVTLKGTEVNQGGYRSLLGAFEYGASVDRVAPTSLSLNSNVKANLQYVGASSDAPALKAAGGNADDGTLRFGISTWANWDVVSYENTFTVEIDTDGNNRADYKLVTDRAKGLDFPLVRLYGYKNGSLVELAYYPLNGAWGDTDTNMMDTNTLIMSAPLKDLGLTSANNPDIQYRVSATTQYEWGNVSETGWIKYRPFSPKLWFSGDSSSVAGLFPDAPGSSLEAHRSVDALPALGESGTPAKALLLHLHNGTGDLSGVNGATGDRAEVLNVKEQQDEYITPSRFTDVKSGDQFYTEISWLAQRRITTGYPDGTYRPLESVERGAMAAFFYRMAGSPQFTAPSTPSFSDVPTTHPFYKEIEWMKARGITTGWSDGTFRPNAPVNRDAMAAFFYRYAGSPHVDLPVTSPFKDVPADSQFYREITWLASTGISTGWSDGTYRPVTPIARDAMAAFIYRYSEKVANLAGR</sequence>
<comment type="similarity">
    <text evidence="1 8 9">Belongs to the peptidase S8 family.</text>
</comment>
<dbReference type="PROSITE" id="PS00138">
    <property type="entry name" value="SUBTILASE_SER"/>
    <property type="match status" value="1"/>
</dbReference>
<evidence type="ECO:0000256" key="1">
    <source>
        <dbReference type="ARBA" id="ARBA00011073"/>
    </source>
</evidence>
<dbReference type="PRINTS" id="PR00723">
    <property type="entry name" value="SUBTILISIN"/>
</dbReference>
<evidence type="ECO:0000256" key="2">
    <source>
        <dbReference type="ARBA" id="ARBA00022512"/>
    </source>
</evidence>
<keyword evidence="2" id="KW-0964">Secreted</keyword>
<evidence type="ECO:0000256" key="9">
    <source>
        <dbReference type="RuleBase" id="RU003355"/>
    </source>
</evidence>
<keyword evidence="2" id="KW-0134">Cell wall</keyword>
<keyword evidence="6 8" id="KW-0720">Serine protease</keyword>
<dbReference type="CDD" id="cd07474">
    <property type="entry name" value="Peptidases_S8_subtilisin_Vpr-like"/>
    <property type="match status" value="1"/>
</dbReference>
<evidence type="ECO:0000256" key="7">
    <source>
        <dbReference type="PIRSR" id="PIRSR615500-1"/>
    </source>
</evidence>
<dbReference type="Gene3D" id="3.40.50.200">
    <property type="entry name" value="Peptidase S8/S53 domain"/>
    <property type="match status" value="2"/>
</dbReference>
<feature type="active site" description="Charge relay system" evidence="7 8">
    <location>
        <position position="296"/>
    </location>
</feature>
<dbReference type="InterPro" id="IPR001119">
    <property type="entry name" value="SLH_dom"/>
</dbReference>
<evidence type="ECO:0000313" key="12">
    <source>
        <dbReference type="EMBL" id="ATF63038.1"/>
    </source>
</evidence>
<dbReference type="GO" id="GO:0004252">
    <property type="term" value="F:serine-type endopeptidase activity"/>
    <property type="evidence" value="ECO:0007669"/>
    <property type="project" value="UniProtKB-UniRule"/>
</dbReference>
<organism evidence="12 13">
    <name type="scientific">Rothia mucilaginosa</name>
    <dbReference type="NCBI Taxonomy" id="43675"/>
    <lineage>
        <taxon>Bacteria</taxon>
        <taxon>Bacillati</taxon>
        <taxon>Actinomycetota</taxon>
        <taxon>Actinomycetes</taxon>
        <taxon>Micrococcales</taxon>
        <taxon>Micrococcaceae</taxon>
        <taxon>Rothia</taxon>
    </lineage>
</organism>
<dbReference type="Pfam" id="PF00082">
    <property type="entry name" value="Peptidase_S8"/>
    <property type="match status" value="1"/>
</dbReference>
<dbReference type="InterPro" id="IPR003137">
    <property type="entry name" value="PA_domain"/>
</dbReference>
<dbReference type="GO" id="GO:0006508">
    <property type="term" value="P:proteolysis"/>
    <property type="evidence" value="ECO:0007669"/>
    <property type="project" value="UniProtKB-KW"/>
</dbReference>
<evidence type="ECO:0000256" key="4">
    <source>
        <dbReference type="ARBA" id="ARBA00022729"/>
    </source>
</evidence>
<dbReference type="Pfam" id="PF00395">
    <property type="entry name" value="SLH"/>
    <property type="match status" value="3"/>
</dbReference>
<evidence type="ECO:0000259" key="11">
    <source>
        <dbReference type="PROSITE" id="PS51272"/>
    </source>
</evidence>
<keyword evidence="4" id="KW-0732">Signal</keyword>
<dbReference type="InterPro" id="IPR000209">
    <property type="entry name" value="Peptidase_S8/S53_dom"/>
</dbReference>
<proteinExistence type="inferred from homology"/>
<dbReference type="PANTHER" id="PTHR43806:SF11">
    <property type="entry name" value="CEREVISIN-RELATED"/>
    <property type="match status" value="1"/>
</dbReference>
<feature type="active site" description="Charge relay system" evidence="7 8">
    <location>
        <position position="224"/>
    </location>
</feature>
<dbReference type="PANTHER" id="PTHR43806">
    <property type="entry name" value="PEPTIDASE S8"/>
    <property type="match status" value="1"/>
</dbReference>
<feature type="domain" description="SLH" evidence="11">
    <location>
        <begin position="1309"/>
        <end position="1368"/>
    </location>
</feature>
<dbReference type="InterPro" id="IPR023827">
    <property type="entry name" value="Peptidase_S8_Asp-AS"/>
</dbReference>
<evidence type="ECO:0000256" key="3">
    <source>
        <dbReference type="ARBA" id="ARBA00022670"/>
    </source>
</evidence>
<dbReference type="Pfam" id="PF02225">
    <property type="entry name" value="PA"/>
    <property type="match status" value="1"/>
</dbReference>
<dbReference type="PROSITE" id="PS51272">
    <property type="entry name" value="SLH"/>
    <property type="match status" value="3"/>
</dbReference>
<protein>
    <submittedName>
        <fullName evidence="12">Peptidase S8</fullName>
    </submittedName>
</protein>
<dbReference type="PROSITE" id="PS51892">
    <property type="entry name" value="SUBTILASE"/>
    <property type="match status" value="1"/>
</dbReference>
<dbReference type="InterPro" id="IPR036852">
    <property type="entry name" value="Peptidase_S8/S53_dom_sf"/>
</dbReference>
<keyword evidence="3 8" id="KW-0645">Protease</keyword>
<evidence type="ECO:0000313" key="13">
    <source>
        <dbReference type="Proteomes" id="UP000218628"/>
    </source>
</evidence>
<dbReference type="InterPro" id="IPR050131">
    <property type="entry name" value="Peptidase_S8_subtilisin-like"/>
</dbReference>
<feature type="domain" description="SLH" evidence="11">
    <location>
        <begin position="1244"/>
        <end position="1307"/>
    </location>
</feature>
<dbReference type="InterPro" id="IPR015500">
    <property type="entry name" value="Peptidase_S8_subtilisin-rel"/>
</dbReference>
<gene>
    <name evidence="12" type="ORF">CO690_04835</name>
</gene>
<dbReference type="EMBL" id="CP023510">
    <property type="protein sequence ID" value="ATF63038.1"/>
    <property type="molecule type" value="Genomic_DNA"/>
</dbReference>
<feature type="domain" description="SLH" evidence="11">
    <location>
        <begin position="1182"/>
        <end position="1243"/>
    </location>
</feature>
<dbReference type="PROSITE" id="PS00137">
    <property type="entry name" value="SUBTILASE_HIS"/>
    <property type="match status" value="1"/>
</dbReference>
<keyword evidence="5 8" id="KW-0378">Hydrolase</keyword>
<feature type="region of interest" description="Disordered" evidence="10">
    <location>
        <begin position="1"/>
        <end position="43"/>
    </location>
</feature>
<feature type="compositionally biased region" description="Polar residues" evidence="10">
    <location>
        <begin position="24"/>
        <end position="34"/>
    </location>
</feature>